<accession>A0A1S3JW47</accession>
<keyword evidence="4" id="KW-0812">Transmembrane</keyword>
<keyword evidence="7" id="KW-0472">Membrane</keyword>
<dbReference type="EC" id="2.8.2.-" evidence="9"/>
<keyword evidence="9" id="KW-0735">Signal-anchor</keyword>
<evidence type="ECO:0000256" key="1">
    <source>
        <dbReference type="ARBA" id="ARBA00004323"/>
    </source>
</evidence>
<evidence type="ECO:0000313" key="11">
    <source>
        <dbReference type="RefSeq" id="XP_013414291.2"/>
    </source>
</evidence>
<dbReference type="InParanoid" id="A0A1S3JW47"/>
<evidence type="ECO:0000256" key="3">
    <source>
        <dbReference type="ARBA" id="ARBA00022679"/>
    </source>
</evidence>
<proteinExistence type="inferred from homology"/>
<evidence type="ECO:0000256" key="7">
    <source>
        <dbReference type="ARBA" id="ARBA00023136"/>
    </source>
</evidence>
<evidence type="ECO:0000256" key="9">
    <source>
        <dbReference type="RuleBase" id="RU364020"/>
    </source>
</evidence>
<dbReference type="Pfam" id="PF03567">
    <property type="entry name" value="Sulfotransfer_2"/>
    <property type="match status" value="1"/>
</dbReference>
<dbReference type="GO" id="GO:0008146">
    <property type="term" value="F:sulfotransferase activity"/>
    <property type="evidence" value="ECO:0007669"/>
    <property type="project" value="InterPro"/>
</dbReference>
<keyword evidence="3 9" id="KW-0808">Transferase</keyword>
<evidence type="ECO:0000256" key="2">
    <source>
        <dbReference type="ARBA" id="ARBA00006339"/>
    </source>
</evidence>
<comment type="similarity">
    <text evidence="2 9">Belongs to the sulfotransferase 2 family.</text>
</comment>
<name>A0A1S3JW47_LINAN</name>
<comment type="subcellular location">
    <subcellularLocation>
        <location evidence="1 9">Golgi apparatus membrane</location>
        <topology evidence="1 9">Single-pass type II membrane protein</topology>
    </subcellularLocation>
</comment>
<evidence type="ECO:0000313" key="10">
    <source>
        <dbReference type="Proteomes" id="UP000085678"/>
    </source>
</evidence>
<dbReference type="InterPro" id="IPR005331">
    <property type="entry name" value="Sulfotransferase"/>
</dbReference>
<reference evidence="11" key="1">
    <citation type="submission" date="2025-08" db="UniProtKB">
        <authorList>
            <consortium name="RefSeq"/>
        </authorList>
    </citation>
    <scope>IDENTIFICATION</scope>
    <source>
        <tissue evidence="11">Gonads</tissue>
    </source>
</reference>
<sequence>MTDSETFDGKVPNYWRELKNNRLSKNPTPVKFDDRILGDANTTVKFDDFIRHVMDVYDPVSKYLKDDLGLFDHWIEVFQLCNPCEMKYDIIGEFDTMTEDAANVLKLIGTKVQFPNSKFINGDGKGYKHARGNTKELAKYVYQRLPETYREVLNDVFKVDARLFGYRL</sequence>
<keyword evidence="9" id="KW-0119">Carbohydrate metabolism</keyword>
<protein>
    <recommendedName>
        <fullName evidence="9">Carbohydrate sulfotransferase</fullName>
        <ecNumber evidence="9">2.8.2.-</ecNumber>
    </recommendedName>
</protein>
<dbReference type="GO" id="GO:0016051">
    <property type="term" value="P:carbohydrate biosynthetic process"/>
    <property type="evidence" value="ECO:0007669"/>
    <property type="project" value="InterPro"/>
</dbReference>
<dbReference type="PANTHER" id="PTHR12137">
    <property type="entry name" value="CARBOHYDRATE SULFOTRANSFERASE"/>
    <property type="match status" value="1"/>
</dbReference>
<gene>
    <name evidence="11" type="primary">LOC106176445</name>
</gene>
<keyword evidence="6 9" id="KW-0333">Golgi apparatus</keyword>
<dbReference type="Proteomes" id="UP000085678">
    <property type="component" value="Unplaced"/>
</dbReference>
<dbReference type="GO" id="GO:0000139">
    <property type="term" value="C:Golgi membrane"/>
    <property type="evidence" value="ECO:0007669"/>
    <property type="project" value="UniProtKB-SubCell"/>
</dbReference>
<evidence type="ECO:0000256" key="5">
    <source>
        <dbReference type="ARBA" id="ARBA00022989"/>
    </source>
</evidence>
<dbReference type="InterPro" id="IPR018011">
    <property type="entry name" value="Carb_sulfotrans_8-10"/>
</dbReference>
<keyword evidence="8 9" id="KW-0325">Glycoprotein</keyword>
<keyword evidence="5" id="KW-1133">Transmembrane helix</keyword>
<evidence type="ECO:0000256" key="8">
    <source>
        <dbReference type="ARBA" id="ARBA00023180"/>
    </source>
</evidence>
<dbReference type="RefSeq" id="XP_013414291.2">
    <property type="nucleotide sequence ID" value="XM_013558837.2"/>
</dbReference>
<evidence type="ECO:0000256" key="6">
    <source>
        <dbReference type="ARBA" id="ARBA00023034"/>
    </source>
</evidence>
<dbReference type="KEGG" id="lak:106176445"/>
<evidence type="ECO:0000256" key="4">
    <source>
        <dbReference type="ARBA" id="ARBA00022692"/>
    </source>
</evidence>
<dbReference type="AlphaFoldDB" id="A0A1S3JW47"/>
<dbReference type="GeneID" id="106176445"/>
<dbReference type="OrthoDB" id="2019940at2759"/>
<dbReference type="PANTHER" id="PTHR12137:SF54">
    <property type="entry name" value="CARBOHYDRATE SULFOTRANSFERASE"/>
    <property type="match status" value="1"/>
</dbReference>
<keyword evidence="10" id="KW-1185">Reference proteome</keyword>
<organism evidence="10 11">
    <name type="scientific">Lingula anatina</name>
    <name type="common">Brachiopod</name>
    <name type="synonym">Lingula unguis</name>
    <dbReference type="NCBI Taxonomy" id="7574"/>
    <lineage>
        <taxon>Eukaryota</taxon>
        <taxon>Metazoa</taxon>
        <taxon>Spiralia</taxon>
        <taxon>Lophotrochozoa</taxon>
        <taxon>Brachiopoda</taxon>
        <taxon>Linguliformea</taxon>
        <taxon>Lingulata</taxon>
        <taxon>Lingulida</taxon>
        <taxon>Linguloidea</taxon>
        <taxon>Lingulidae</taxon>
        <taxon>Lingula</taxon>
    </lineage>
</organism>